<dbReference type="SMART" id="SM00829">
    <property type="entry name" value="PKS_ER"/>
    <property type="match status" value="1"/>
</dbReference>
<dbReference type="InterPro" id="IPR000683">
    <property type="entry name" value="Gfo/Idh/MocA-like_OxRdtase_N"/>
</dbReference>
<dbReference type="CDD" id="cd08255">
    <property type="entry name" value="2-desacetyl-2-hydroxyethyl_bacteriochlorophyllide_like"/>
    <property type="match status" value="1"/>
</dbReference>
<dbReference type="EMBL" id="JBHRSD010000017">
    <property type="protein sequence ID" value="MFC3033122.1"/>
    <property type="molecule type" value="Genomic_DNA"/>
</dbReference>
<evidence type="ECO:0000256" key="2">
    <source>
        <dbReference type="ARBA" id="ARBA00008072"/>
    </source>
</evidence>
<organism evidence="8 9">
    <name type="scientific">Pseudoalteromonas fenneropenaei</name>
    <dbReference type="NCBI Taxonomy" id="1737459"/>
    <lineage>
        <taxon>Bacteria</taxon>
        <taxon>Pseudomonadati</taxon>
        <taxon>Pseudomonadota</taxon>
        <taxon>Gammaproteobacteria</taxon>
        <taxon>Alteromonadales</taxon>
        <taxon>Pseudoalteromonadaceae</taxon>
        <taxon>Pseudoalteromonas</taxon>
    </lineage>
</organism>
<dbReference type="Gene3D" id="3.90.180.10">
    <property type="entry name" value="Medium-chain alcohol dehydrogenases, catalytic domain"/>
    <property type="match status" value="2"/>
</dbReference>
<accession>A0ABV7CKG7</accession>
<dbReference type="SUPFAM" id="SSF50129">
    <property type="entry name" value="GroES-like"/>
    <property type="match status" value="1"/>
</dbReference>
<dbReference type="InterPro" id="IPR013149">
    <property type="entry name" value="ADH-like_C"/>
</dbReference>
<keyword evidence="6" id="KW-0560">Oxidoreductase</keyword>
<evidence type="ECO:0000256" key="3">
    <source>
        <dbReference type="ARBA" id="ARBA00022723"/>
    </source>
</evidence>
<keyword evidence="4" id="KW-0732">Signal</keyword>
<dbReference type="Gene3D" id="3.30.360.10">
    <property type="entry name" value="Dihydrodipicolinate Reductase, domain 2"/>
    <property type="match status" value="1"/>
</dbReference>
<comment type="similarity">
    <text evidence="2">Belongs to the zinc-containing alcohol dehydrogenase family.</text>
</comment>
<dbReference type="InterPro" id="IPR020843">
    <property type="entry name" value="ER"/>
</dbReference>
<keyword evidence="9" id="KW-1185">Reference proteome</keyword>
<sequence>MKQILQDMAKGGSAIVEAPAPQANKNHVVINTTTTLISAGTERMLVDFGKANLIDKARAQPDKVKMVLEKVQTDGLMTTIDAVKSKLAQPLPLGYCNVGTIDSIGSGVDSFKEGDRVVSNGPHADVVRVSKNLIAKIPDNVSDEEAAFTVVASIGLQGIRLANPTMGECFVVTGVGLIGLLTVQMLRAQGCRVLAIDFDQSKLELAKQFGAEVCNPGKGEDPVAAGIAFSRGVGVDGVIITASTKSNDPVTQAARMSRKRGRIILVGVTGLELSRADFYEKELTFQVSCSYGPGRYDPNYEEKGNDYPIAFVRWTEQRNFEAILDMVAGGQLDVKPLISHRFKFENASDAYDLLTSDKSALGILLQFESSPASRHEKTIKLKTNVSYSACAPVVGFVGAGNYASRMLIPAFKNAGAQFHSIATSGGINGVIHGEKAGFAEATTDTQAMINNPSINTIAIVTRHNSHAYFVEQALKAGKNVFVEKPLAITQDELASVKHAYYEAIKAENAPKLMVGFNRRFSPQVQKMKQLLAPVKEPKSFIMTMNAGNIPAEHWTQDVNVGGGRIIGEACHFIDLMRFLAGSEIVSVQARRMGDTAAVEVTEDKAAIILGFADGSFGTIHYLANGASSFPKERVEVFAAGGTLQLDNFVKLKGFGWKGFNKMNLWKQDKGQKACSLAFIESIKNGTDAPISADELFEVAKVTIDIAEQLRNQ</sequence>
<comment type="cofactor">
    <cofactor evidence="1">
        <name>Zn(2+)</name>
        <dbReference type="ChEBI" id="CHEBI:29105"/>
    </cofactor>
</comment>
<feature type="domain" description="Enoyl reductase (ER)" evidence="7">
    <location>
        <begin position="75"/>
        <end position="361"/>
    </location>
</feature>
<comment type="caution">
    <text evidence="8">The sequence shown here is derived from an EMBL/GenBank/DDBJ whole genome shotgun (WGS) entry which is preliminary data.</text>
</comment>
<dbReference type="InterPro" id="IPR036291">
    <property type="entry name" value="NAD(P)-bd_dom_sf"/>
</dbReference>
<evidence type="ECO:0000256" key="6">
    <source>
        <dbReference type="ARBA" id="ARBA00023002"/>
    </source>
</evidence>
<protein>
    <submittedName>
        <fullName evidence="8">Bi-domain-containing oxidoreductase</fullName>
    </submittedName>
</protein>
<dbReference type="PANTHER" id="PTHR43350">
    <property type="entry name" value="NAD-DEPENDENT ALCOHOL DEHYDROGENASE"/>
    <property type="match status" value="1"/>
</dbReference>
<dbReference type="SUPFAM" id="SSF51735">
    <property type="entry name" value="NAD(P)-binding Rossmann-fold domains"/>
    <property type="match status" value="2"/>
</dbReference>
<proteinExistence type="inferred from homology"/>
<dbReference type="Pfam" id="PF22725">
    <property type="entry name" value="GFO_IDH_MocA_C3"/>
    <property type="match status" value="1"/>
</dbReference>
<evidence type="ECO:0000256" key="4">
    <source>
        <dbReference type="ARBA" id="ARBA00022729"/>
    </source>
</evidence>
<dbReference type="InterPro" id="IPR011032">
    <property type="entry name" value="GroES-like_sf"/>
</dbReference>
<evidence type="ECO:0000313" key="9">
    <source>
        <dbReference type="Proteomes" id="UP001595453"/>
    </source>
</evidence>
<gene>
    <name evidence="8" type="ORF">ACFOEE_11380</name>
</gene>
<dbReference type="Gene3D" id="3.40.50.720">
    <property type="entry name" value="NAD(P)-binding Rossmann-like Domain"/>
    <property type="match status" value="2"/>
</dbReference>
<dbReference type="Proteomes" id="UP001595453">
    <property type="component" value="Unassembled WGS sequence"/>
</dbReference>
<evidence type="ECO:0000313" key="8">
    <source>
        <dbReference type="EMBL" id="MFC3033122.1"/>
    </source>
</evidence>
<dbReference type="RefSeq" id="WP_377124274.1">
    <property type="nucleotide sequence ID" value="NZ_JBHRSD010000017.1"/>
</dbReference>
<evidence type="ECO:0000259" key="7">
    <source>
        <dbReference type="SMART" id="SM00829"/>
    </source>
</evidence>
<dbReference type="SUPFAM" id="SSF55347">
    <property type="entry name" value="Glyceraldehyde-3-phosphate dehydrogenase-like, C-terminal domain"/>
    <property type="match status" value="1"/>
</dbReference>
<evidence type="ECO:0000256" key="1">
    <source>
        <dbReference type="ARBA" id="ARBA00001947"/>
    </source>
</evidence>
<dbReference type="InterPro" id="IPR055170">
    <property type="entry name" value="GFO_IDH_MocA-like_dom"/>
</dbReference>
<dbReference type="Pfam" id="PF00107">
    <property type="entry name" value="ADH_zinc_N"/>
    <property type="match status" value="1"/>
</dbReference>
<dbReference type="Pfam" id="PF01408">
    <property type="entry name" value="GFO_IDH_MocA"/>
    <property type="match status" value="1"/>
</dbReference>
<name>A0ABV7CKG7_9GAMM</name>
<dbReference type="PANTHER" id="PTHR43350:SF19">
    <property type="entry name" value="D-GULOSIDE 3-DEHYDROGENASE"/>
    <property type="match status" value="1"/>
</dbReference>
<evidence type="ECO:0000256" key="5">
    <source>
        <dbReference type="ARBA" id="ARBA00022833"/>
    </source>
</evidence>
<keyword evidence="3" id="KW-0479">Metal-binding</keyword>
<keyword evidence="5" id="KW-0862">Zinc</keyword>
<reference evidence="9" key="1">
    <citation type="journal article" date="2019" name="Int. J. Syst. Evol. Microbiol.">
        <title>The Global Catalogue of Microorganisms (GCM) 10K type strain sequencing project: providing services to taxonomists for standard genome sequencing and annotation.</title>
        <authorList>
            <consortium name="The Broad Institute Genomics Platform"/>
            <consortium name="The Broad Institute Genome Sequencing Center for Infectious Disease"/>
            <person name="Wu L."/>
            <person name="Ma J."/>
        </authorList>
    </citation>
    <scope>NUCLEOTIDE SEQUENCE [LARGE SCALE GENOMIC DNA]</scope>
    <source>
        <strain evidence="9">KCTC 42730</strain>
    </source>
</reference>